<organism evidence="2 3">
    <name type="scientific">Cucumis melo</name>
    <name type="common">Muskmelon</name>
    <dbReference type="NCBI Taxonomy" id="3656"/>
    <lineage>
        <taxon>Eukaryota</taxon>
        <taxon>Viridiplantae</taxon>
        <taxon>Streptophyta</taxon>
        <taxon>Embryophyta</taxon>
        <taxon>Tracheophyta</taxon>
        <taxon>Spermatophyta</taxon>
        <taxon>Magnoliopsida</taxon>
        <taxon>eudicotyledons</taxon>
        <taxon>Gunneridae</taxon>
        <taxon>Pentapetalae</taxon>
        <taxon>rosids</taxon>
        <taxon>fabids</taxon>
        <taxon>Cucurbitales</taxon>
        <taxon>Cucurbitaceae</taxon>
        <taxon>Benincaseae</taxon>
        <taxon>Cucumis</taxon>
    </lineage>
</organism>
<keyword evidence="2" id="KW-1185">Reference proteome</keyword>
<dbReference type="Proteomes" id="UP001652600">
    <property type="component" value="Chromosome 10"/>
</dbReference>
<dbReference type="GeneID" id="103495083"/>
<dbReference type="SUPFAM" id="SSF54752">
    <property type="entry name" value="RecA protein, C-terminal domain"/>
    <property type="match status" value="1"/>
</dbReference>
<dbReference type="InterPro" id="IPR023400">
    <property type="entry name" value="RecA_C_sf"/>
</dbReference>
<protein>
    <submittedName>
        <fullName evidence="3">Uncharacterized protein LOC103495083 isoform X2</fullName>
    </submittedName>
</protein>
<evidence type="ECO:0000313" key="3">
    <source>
        <dbReference type="RefSeq" id="XP_050946593.1"/>
    </source>
</evidence>
<gene>
    <name evidence="3" type="primary">LOC103495083</name>
</gene>
<proteinExistence type="predicted"/>
<name>A0ABM3L983_CUCME</name>
<evidence type="ECO:0000313" key="2">
    <source>
        <dbReference type="Proteomes" id="UP001652600"/>
    </source>
</evidence>
<dbReference type="Gene3D" id="3.30.250.10">
    <property type="entry name" value="RecA protein, C-terminal domain"/>
    <property type="match status" value="1"/>
</dbReference>
<dbReference type="RefSeq" id="XP_050946593.1">
    <property type="nucleotide sequence ID" value="XM_051090636.1"/>
</dbReference>
<evidence type="ECO:0000259" key="1">
    <source>
        <dbReference type="Pfam" id="PF21096"/>
    </source>
</evidence>
<sequence length="132" mass="15549">MKRKFMRTSHSLKPTVPNRMHSGCWSNYSKVQFMLQWKNCIWLKEMKKLRFEFVLESKRARCQGHTSKLILKLSLERKLGQGRDKALQYLKDNPALQDEIEKELCVMIGGSIVFLAAYRCCLLLHDSVYVHD</sequence>
<feature type="domain" description="RecA-like C-terminal" evidence="1">
    <location>
        <begin position="76"/>
        <end position="104"/>
    </location>
</feature>
<dbReference type="Pfam" id="PF21096">
    <property type="entry name" value="RecA_C"/>
    <property type="match status" value="1"/>
</dbReference>
<dbReference type="InterPro" id="IPR049261">
    <property type="entry name" value="RecA-like_C"/>
</dbReference>
<reference evidence="3" key="1">
    <citation type="submission" date="2025-08" db="UniProtKB">
        <authorList>
            <consortium name="RefSeq"/>
        </authorList>
    </citation>
    <scope>IDENTIFICATION</scope>
    <source>
        <tissue evidence="3">Stem</tissue>
    </source>
</reference>
<accession>A0ABM3L983</accession>